<dbReference type="InterPro" id="IPR001872">
    <property type="entry name" value="Peptidase_A8"/>
</dbReference>
<keyword evidence="12" id="KW-1185">Reference proteome</keyword>
<comment type="catalytic activity">
    <reaction evidence="9">
        <text>Release of signal peptides from bacterial membrane prolipoproteins. Hydrolyzes -Xaa-Yaa-Zaa-|-(S,diacylglyceryl)Cys-, in which Xaa is hydrophobic (preferably Leu), and Yaa (Ala or Ser) and Zaa (Gly or Ala) have small, neutral side chains.</text>
        <dbReference type="EC" id="3.4.23.36"/>
    </reaction>
</comment>
<keyword evidence="5 9" id="KW-0064">Aspartyl protease</keyword>
<feature type="active site" evidence="9">
    <location>
        <position position="123"/>
    </location>
</feature>
<dbReference type="AlphaFoldDB" id="A0A2X0V449"/>
<comment type="caution">
    <text evidence="9">Lacks conserved residue(s) required for the propagation of feature annotation.</text>
</comment>
<evidence type="ECO:0000256" key="2">
    <source>
        <dbReference type="ARBA" id="ARBA00022475"/>
    </source>
</evidence>
<keyword evidence="6 9" id="KW-0378">Hydrolase</keyword>
<keyword evidence="8 9" id="KW-0472">Membrane</keyword>
<feature type="transmembrane region" description="Helical" evidence="9">
    <location>
        <begin position="70"/>
        <end position="87"/>
    </location>
</feature>
<sequence>MSGGVRNGSIFLFVSVLILILDQYTKYLCVNYIEYGTWGIEITPFFNLVHVYNYGAAFSFLADMGGWQRYLFSAIAIILSLVFIILLKRTPRSHTLTCLAYALFIGGALGNLIDRVFLGYVVDFLLFYIYTDETFWAYPAFNVADIAVCLGAFFLIVTNFFKKEDKSENKDEKSAGADRT</sequence>
<gene>
    <name evidence="9 11" type="primary">lspA</name>
    <name evidence="11" type="ORF">NCTC13093_00062</name>
</gene>
<dbReference type="GO" id="GO:0004190">
    <property type="term" value="F:aspartic-type endopeptidase activity"/>
    <property type="evidence" value="ECO:0007669"/>
    <property type="project" value="UniProtKB-UniRule"/>
</dbReference>
<dbReference type="PANTHER" id="PTHR33695">
    <property type="entry name" value="LIPOPROTEIN SIGNAL PEPTIDASE"/>
    <property type="match status" value="1"/>
</dbReference>
<dbReference type="PRINTS" id="PR00781">
    <property type="entry name" value="LIPOSIGPTASE"/>
</dbReference>
<comment type="similarity">
    <text evidence="1 9 10">Belongs to the peptidase A8 family.</text>
</comment>
<evidence type="ECO:0000256" key="3">
    <source>
        <dbReference type="ARBA" id="ARBA00022670"/>
    </source>
</evidence>
<proteinExistence type="inferred from homology"/>
<organism evidence="11 12">
    <name type="scientific">Anaerobiospirillum thomasii</name>
    <dbReference type="NCBI Taxonomy" id="179995"/>
    <lineage>
        <taxon>Bacteria</taxon>
        <taxon>Pseudomonadati</taxon>
        <taxon>Pseudomonadota</taxon>
        <taxon>Gammaproteobacteria</taxon>
        <taxon>Aeromonadales</taxon>
        <taxon>Succinivibrionaceae</taxon>
        <taxon>Anaerobiospirillum</taxon>
    </lineage>
</organism>
<feature type="transmembrane region" description="Helical" evidence="9">
    <location>
        <begin position="136"/>
        <end position="161"/>
    </location>
</feature>
<name>A0A2X0V449_9GAMM</name>
<dbReference type="GO" id="GO:0005886">
    <property type="term" value="C:plasma membrane"/>
    <property type="evidence" value="ECO:0007669"/>
    <property type="project" value="UniProtKB-SubCell"/>
</dbReference>
<evidence type="ECO:0000256" key="10">
    <source>
        <dbReference type="RuleBase" id="RU004181"/>
    </source>
</evidence>
<accession>A0A2X0V449</accession>
<evidence type="ECO:0000256" key="1">
    <source>
        <dbReference type="ARBA" id="ARBA00006139"/>
    </source>
</evidence>
<evidence type="ECO:0000256" key="4">
    <source>
        <dbReference type="ARBA" id="ARBA00022692"/>
    </source>
</evidence>
<dbReference type="EC" id="3.4.23.36" evidence="9"/>
<dbReference type="Proteomes" id="UP000250086">
    <property type="component" value="Unassembled WGS sequence"/>
</dbReference>
<comment type="function">
    <text evidence="9">This protein specifically catalyzes the removal of signal peptides from prolipoproteins.</text>
</comment>
<feature type="transmembrane region" description="Helical" evidence="9">
    <location>
        <begin position="99"/>
        <end position="130"/>
    </location>
</feature>
<dbReference type="RefSeq" id="WP_113742949.1">
    <property type="nucleotide sequence ID" value="NZ_UAPV01000001.1"/>
</dbReference>
<comment type="pathway">
    <text evidence="9">Protein modification; lipoprotein biosynthesis (signal peptide cleavage).</text>
</comment>
<reference evidence="11 12" key="1">
    <citation type="submission" date="2018-06" db="EMBL/GenBank/DDBJ databases">
        <authorList>
            <consortium name="Pathogen Informatics"/>
            <person name="Doyle S."/>
        </authorList>
    </citation>
    <scope>NUCLEOTIDE SEQUENCE [LARGE SCALE GENOMIC DNA]</scope>
    <source>
        <strain evidence="11 12">NCTC13093</strain>
    </source>
</reference>
<dbReference type="PANTHER" id="PTHR33695:SF1">
    <property type="entry name" value="LIPOPROTEIN SIGNAL PEPTIDASE"/>
    <property type="match status" value="1"/>
</dbReference>
<evidence type="ECO:0000256" key="9">
    <source>
        <dbReference type="HAMAP-Rule" id="MF_00161"/>
    </source>
</evidence>
<dbReference type="Pfam" id="PF01252">
    <property type="entry name" value="Peptidase_A8"/>
    <property type="match status" value="1"/>
</dbReference>
<dbReference type="HAMAP" id="MF_00161">
    <property type="entry name" value="LspA"/>
    <property type="match status" value="1"/>
</dbReference>
<evidence type="ECO:0000313" key="11">
    <source>
        <dbReference type="EMBL" id="SPT68713.1"/>
    </source>
</evidence>
<evidence type="ECO:0000256" key="7">
    <source>
        <dbReference type="ARBA" id="ARBA00022989"/>
    </source>
</evidence>
<evidence type="ECO:0000256" key="6">
    <source>
        <dbReference type="ARBA" id="ARBA00022801"/>
    </source>
</evidence>
<feature type="active site" evidence="9">
    <location>
        <position position="145"/>
    </location>
</feature>
<keyword evidence="3 9" id="KW-0645">Protease</keyword>
<keyword evidence="11" id="KW-0449">Lipoprotein</keyword>
<dbReference type="UniPathway" id="UPA00665"/>
<evidence type="ECO:0000256" key="8">
    <source>
        <dbReference type="ARBA" id="ARBA00023136"/>
    </source>
</evidence>
<evidence type="ECO:0000313" key="12">
    <source>
        <dbReference type="Proteomes" id="UP000250086"/>
    </source>
</evidence>
<protein>
    <recommendedName>
        <fullName evidence="9">Lipoprotein signal peptidase</fullName>
        <ecNumber evidence="9">3.4.23.36</ecNumber>
    </recommendedName>
    <alternativeName>
        <fullName evidence="9">Prolipoprotein signal peptidase</fullName>
    </alternativeName>
    <alternativeName>
        <fullName evidence="9">Signal peptidase II</fullName>
        <shortName evidence="9">SPase II</shortName>
    </alternativeName>
</protein>
<keyword evidence="2 9" id="KW-1003">Cell membrane</keyword>
<dbReference type="NCBIfam" id="TIGR00077">
    <property type="entry name" value="lspA"/>
    <property type="match status" value="1"/>
</dbReference>
<evidence type="ECO:0000256" key="5">
    <source>
        <dbReference type="ARBA" id="ARBA00022750"/>
    </source>
</evidence>
<dbReference type="EMBL" id="UAPV01000001">
    <property type="protein sequence ID" value="SPT68713.1"/>
    <property type="molecule type" value="Genomic_DNA"/>
</dbReference>
<comment type="subcellular location">
    <subcellularLocation>
        <location evidence="9">Cell membrane</location>
        <topology evidence="9">Multi-pass membrane protein</topology>
    </subcellularLocation>
</comment>
<keyword evidence="7 9" id="KW-1133">Transmembrane helix</keyword>
<dbReference type="GO" id="GO:0006508">
    <property type="term" value="P:proteolysis"/>
    <property type="evidence" value="ECO:0007669"/>
    <property type="project" value="UniProtKB-KW"/>
</dbReference>
<keyword evidence="4 9" id="KW-0812">Transmembrane</keyword>